<dbReference type="Proteomes" id="UP001432180">
    <property type="component" value="Chromosome"/>
</dbReference>
<sequence length="238" mass="27523">MIAKLRELWQERRLPWRLTHRGGVINTCLLAPLRQTWFHLRLLMVPNQPDVTVVIPVRNRIDIRIRNCLQSLRGQDYPAEKIHILIVEYGSDEGADIPYLLSLCKQYGAKCHRTGPQQKWCKSHAINIGLRQIESNIVMLSDNDYVYSSDYIRQAIDILVNNRLSVVYGPTLDMPENCKEQLQTEQIDLNQKMPEWKAASTPRTNGLYHPGNLTTFSLYLSYIRGMDENLFGWGGGRQ</sequence>
<dbReference type="Pfam" id="PF00535">
    <property type="entry name" value="Glycos_transf_2"/>
    <property type="match status" value="1"/>
</dbReference>
<reference evidence="2 3" key="1">
    <citation type="journal article" date="2023" name="Microorganisms">
        <title>Thiorhodovibrio frisius and Trv. litoralis spp. nov., Two Novel Members from a Clade of Fastidious Purple Sulfur Bacteria That Exhibit Unique Red-Shifted Light-Harvesting Capabilities.</title>
        <authorList>
            <person name="Methner A."/>
            <person name="Kuzyk S.B."/>
            <person name="Petersen J."/>
            <person name="Bauer S."/>
            <person name="Brinkmann H."/>
            <person name="Sichau K."/>
            <person name="Wanner G."/>
            <person name="Wolf J."/>
            <person name="Neumann-Schaal M."/>
            <person name="Henke P."/>
            <person name="Tank M."/>
            <person name="Sproer C."/>
            <person name="Bunk B."/>
            <person name="Overmann J."/>
        </authorList>
    </citation>
    <scope>NUCLEOTIDE SEQUENCE [LARGE SCALE GENOMIC DNA]</scope>
    <source>
        <strain evidence="2 3">DSM 6702</strain>
    </source>
</reference>
<dbReference type="InterPro" id="IPR001173">
    <property type="entry name" value="Glyco_trans_2-like"/>
</dbReference>
<gene>
    <name evidence="2" type="ORF">Thiowin_02695</name>
</gene>
<organism evidence="2 3">
    <name type="scientific">Thiorhodovibrio winogradskyi</name>
    <dbReference type="NCBI Taxonomy" id="77007"/>
    <lineage>
        <taxon>Bacteria</taxon>
        <taxon>Pseudomonadati</taxon>
        <taxon>Pseudomonadota</taxon>
        <taxon>Gammaproteobacteria</taxon>
        <taxon>Chromatiales</taxon>
        <taxon>Chromatiaceae</taxon>
        <taxon>Thiorhodovibrio</taxon>
    </lineage>
</organism>
<evidence type="ECO:0000313" key="2">
    <source>
        <dbReference type="EMBL" id="WPL17660.1"/>
    </source>
</evidence>
<keyword evidence="3" id="KW-1185">Reference proteome</keyword>
<name>A0ABZ0S9F5_9GAMM</name>
<accession>A0ABZ0S9F5</accession>
<dbReference type="Gene3D" id="3.90.550.10">
    <property type="entry name" value="Spore Coat Polysaccharide Biosynthesis Protein SpsA, Chain A"/>
    <property type="match status" value="1"/>
</dbReference>
<dbReference type="InterPro" id="IPR029044">
    <property type="entry name" value="Nucleotide-diphossugar_trans"/>
</dbReference>
<feature type="domain" description="Glycosyltransferase 2-like" evidence="1">
    <location>
        <begin position="52"/>
        <end position="187"/>
    </location>
</feature>
<dbReference type="EMBL" id="CP121472">
    <property type="protein sequence ID" value="WPL17660.1"/>
    <property type="molecule type" value="Genomic_DNA"/>
</dbReference>
<evidence type="ECO:0000313" key="3">
    <source>
        <dbReference type="Proteomes" id="UP001432180"/>
    </source>
</evidence>
<protein>
    <submittedName>
        <fullName evidence="2">Mycofactocin system glycosyltransferase</fullName>
    </submittedName>
</protein>
<dbReference type="SUPFAM" id="SSF53448">
    <property type="entry name" value="Nucleotide-diphospho-sugar transferases"/>
    <property type="match status" value="1"/>
</dbReference>
<proteinExistence type="predicted"/>
<dbReference type="RefSeq" id="WP_328983472.1">
    <property type="nucleotide sequence ID" value="NZ_CP121472.1"/>
</dbReference>
<evidence type="ECO:0000259" key="1">
    <source>
        <dbReference type="Pfam" id="PF00535"/>
    </source>
</evidence>